<comment type="similarity">
    <text evidence="1">Belongs to the peptidase S33 family. ABHD4/ABHD5 subfamily.</text>
</comment>
<organism evidence="3 4">
    <name type="scientific">Dimargaris cristalligena</name>
    <dbReference type="NCBI Taxonomy" id="215637"/>
    <lineage>
        <taxon>Eukaryota</taxon>
        <taxon>Fungi</taxon>
        <taxon>Fungi incertae sedis</taxon>
        <taxon>Zoopagomycota</taxon>
        <taxon>Kickxellomycotina</taxon>
        <taxon>Dimargaritomycetes</taxon>
        <taxon>Dimargaritales</taxon>
        <taxon>Dimargaritaceae</taxon>
        <taxon>Dimargaris</taxon>
    </lineage>
</organism>
<evidence type="ECO:0000259" key="2">
    <source>
        <dbReference type="Pfam" id="PF00561"/>
    </source>
</evidence>
<dbReference type="GO" id="GO:0052689">
    <property type="term" value="F:carboxylic ester hydrolase activity"/>
    <property type="evidence" value="ECO:0007669"/>
    <property type="project" value="TreeGrafter"/>
</dbReference>
<dbReference type="InterPro" id="IPR029058">
    <property type="entry name" value="AB_hydrolase_fold"/>
</dbReference>
<reference evidence="4" key="1">
    <citation type="journal article" date="2018" name="Nat. Microbiol.">
        <title>Leveraging single-cell genomics to expand the fungal tree of life.</title>
        <authorList>
            <person name="Ahrendt S.R."/>
            <person name="Quandt C.A."/>
            <person name="Ciobanu D."/>
            <person name="Clum A."/>
            <person name="Salamov A."/>
            <person name="Andreopoulos B."/>
            <person name="Cheng J.F."/>
            <person name="Woyke T."/>
            <person name="Pelin A."/>
            <person name="Henrissat B."/>
            <person name="Reynolds N.K."/>
            <person name="Benny G.L."/>
            <person name="Smith M.E."/>
            <person name="James T.Y."/>
            <person name="Grigoriev I.V."/>
        </authorList>
    </citation>
    <scope>NUCLEOTIDE SEQUENCE [LARGE SCALE GENOMIC DNA]</scope>
    <source>
        <strain evidence="4">RSA 468</strain>
    </source>
</reference>
<dbReference type="Proteomes" id="UP000268162">
    <property type="component" value="Unassembled WGS sequence"/>
</dbReference>
<feature type="non-terminal residue" evidence="3">
    <location>
        <position position="1"/>
    </location>
</feature>
<evidence type="ECO:0000313" key="3">
    <source>
        <dbReference type="EMBL" id="RKP38858.1"/>
    </source>
</evidence>
<sequence length="344" mass="38550">TSAAAPIVMLHGFGGGLGIYFRNYAPLAEATPQRVIYSVDWIGMGLSSRSETLPTSKGEVVAQTEDFFIDALERWRLTMGIPQMYLMAHSFGAYMAALYANRYPHRVERLVLLSPMGVSPTPPGYDAWVREILQGNFNCPLPRWAFKRPTAPKLPAGFRLVPLDNDPEARLHLPGAPESFLGSLRLHGPFFYHIWRWNLSPQWFVRATGPLGPTLITRFSTHRHHSADLAQQRYLEYIYHLAAQPASGEYAYTALLTPYAFARAPLTPHRLAAVTSPVTIVYGEHDWINHGGAEELIQHLPTGSRVTYLPGARHSSMVEQPDQFNAFMREELTLTAKSESSPRP</sequence>
<keyword evidence="3" id="KW-0378">Hydrolase</keyword>
<dbReference type="PANTHER" id="PTHR42886:SF29">
    <property type="entry name" value="PUMMELIG, ISOFORM A"/>
    <property type="match status" value="1"/>
</dbReference>
<gene>
    <name evidence="3" type="ORF">BJ085DRAFT_17939</name>
</gene>
<dbReference type="Gene3D" id="3.40.50.1820">
    <property type="entry name" value="alpha/beta hydrolase"/>
    <property type="match status" value="1"/>
</dbReference>
<protein>
    <submittedName>
        <fullName evidence="3">Alpha/Beta hydrolase protein</fullName>
    </submittedName>
</protein>
<evidence type="ECO:0000313" key="4">
    <source>
        <dbReference type="Proteomes" id="UP000268162"/>
    </source>
</evidence>
<dbReference type="EMBL" id="ML002322">
    <property type="protein sequence ID" value="RKP38858.1"/>
    <property type="molecule type" value="Genomic_DNA"/>
</dbReference>
<proteinExistence type="inferred from homology"/>
<dbReference type="AlphaFoldDB" id="A0A4P9ZZJ3"/>
<dbReference type="SUPFAM" id="SSF53474">
    <property type="entry name" value="alpha/beta-Hydrolases"/>
    <property type="match status" value="1"/>
</dbReference>
<dbReference type="PANTHER" id="PTHR42886">
    <property type="entry name" value="RE40534P-RELATED"/>
    <property type="match status" value="1"/>
</dbReference>
<feature type="domain" description="AB hydrolase-1" evidence="2">
    <location>
        <begin position="6"/>
        <end position="319"/>
    </location>
</feature>
<dbReference type="GO" id="GO:0055088">
    <property type="term" value="P:lipid homeostasis"/>
    <property type="evidence" value="ECO:0007669"/>
    <property type="project" value="TreeGrafter"/>
</dbReference>
<dbReference type="Pfam" id="PF00561">
    <property type="entry name" value="Abhydrolase_1"/>
    <property type="match status" value="1"/>
</dbReference>
<dbReference type="InterPro" id="IPR000073">
    <property type="entry name" value="AB_hydrolase_1"/>
</dbReference>
<accession>A0A4P9ZZJ3</accession>
<dbReference type="GO" id="GO:0006654">
    <property type="term" value="P:phosphatidic acid biosynthetic process"/>
    <property type="evidence" value="ECO:0007669"/>
    <property type="project" value="TreeGrafter"/>
</dbReference>
<dbReference type="GO" id="GO:0042171">
    <property type="term" value="F:lysophosphatidic acid acyltransferase activity"/>
    <property type="evidence" value="ECO:0007669"/>
    <property type="project" value="TreeGrafter"/>
</dbReference>
<keyword evidence="4" id="KW-1185">Reference proteome</keyword>
<evidence type="ECO:0000256" key="1">
    <source>
        <dbReference type="ARBA" id="ARBA00038097"/>
    </source>
</evidence>
<name>A0A4P9ZZJ3_9FUNG</name>
<dbReference type="STRING" id="215637.A0A4P9ZZJ3"/>